<dbReference type="EMBL" id="VSSQ01002002">
    <property type="protein sequence ID" value="MPM12641.1"/>
    <property type="molecule type" value="Genomic_DNA"/>
</dbReference>
<dbReference type="GO" id="GO:0046872">
    <property type="term" value="F:metal ion binding"/>
    <property type="evidence" value="ECO:0007669"/>
    <property type="project" value="UniProtKB-KW"/>
</dbReference>
<sequence length="199" mass="22948">MATGQLNPFIEQIKSVLEPLEKISDFQADGLRSAAVLLPFVKIADEWHVLFIHRADKGEFHRGEVAFPGGGREIGDHTLVETAKRETWEELGISTERIHAIGFLPPIPTISRYWVTPIIGIIDWPTPILVNPEEVKHFFTIPYKWLADPENWQEHELDIPERGKVLTIDYRRYQEEHLWGISARITNLLIERINKRATA</sequence>
<evidence type="ECO:0000256" key="1">
    <source>
        <dbReference type="ARBA" id="ARBA00001936"/>
    </source>
</evidence>
<evidence type="ECO:0000256" key="3">
    <source>
        <dbReference type="ARBA" id="ARBA00022723"/>
    </source>
</evidence>
<name>A0A644XA04_9ZZZZ</name>
<dbReference type="CDD" id="cd03426">
    <property type="entry name" value="NUDIX_CoAse_Nudt7"/>
    <property type="match status" value="1"/>
</dbReference>
<dbReference type="PROSITE" id="PS51462">
    <property type="entry name" value="NUDIX"/>
    <property type="match status" value="1"/>
</dbReference>
<dbReference type="GO" id="GO:0010945">
    <property type="term" value="F:coenzyme A diphosphatase activity"/>
    <property type="evidence" value="ECO:0007669"/>
    <property type="project" value="InterPro"/>
</dbReference>
<proteinExistence type="predicted"/>
<dbReference type="AlphaFoldDB" id="A0A644XA04"/>
<feature type="domain" description="Nudix hydrolase" evidence="7">
    <location>
        <begin position="30"/>
        <end position="165"/>
    </location>
</feature>
<comment type="cofactor">
    <cofactor evidence="1">
        <name>Mn(2+)</name>
        <dbReference type="ChEBI" id="CHEBI:29035"/>
    </cofactor>
</comment>
<organism evidence="8">
    <name type="scientific">bioreactor metagenome</name>
    <dbReference type="NCBI Taxonomy" id="1076179"/>
    <lineage>
        <taxon>unclassified sequences</taxon>
        <taxon>metagenomes</taxon>
        <taxon>ecological metagenomes</taxon>
    </lineage>
</organism>
<dbReference type="PANTHER" id="PTHR12992:SF11">
    <property type="entry name" value="MITOCHONDRIAL COENZYME A DIPHOSPHATASE NUDT8"/>
    <property type="match status" value="1"/>
</dbReference>
<dbReference type="SUPFAM" id="SSF55811">
    <property type="entry name" value="Nudix"/>
    <property type="match status" value="1"/>
</dbReference>
<evidence type="ECO:0000256" key="5">
    <source>
        <dbReference type="ARBA" id="ARBA00022842"/>
    </source>
</evidence>
<evidence type="ECO:0000256" key="2">
    <source>
        <dbReference type="ARBA" id="ARBA00001946"/>
    </source>
</evidence>
<keyword evidence="6" id="KW-0464">Manganese</keyword>
<dbReference type="InterPro" id="IPR000086">
    <property type="entry name" value="NUDIX_hydrolase_dom"/>
</dbReference>
<evidence type="ECO:0000256" key="4">
    <source>
        <dbReference type="ARBA" id="ARBA00022801"/>
    </source>
</evidence>
<evidence type="ECO:0000313" key="8">
    <source>
        <dbReference type="EMBL" id="MPM12641.1"/>
    </source>
</evidence>
<dbReference type="Gene3D" id="3.90.79.10">
    <property type="entry name" value="Nucleoside Triphosphate Pyrophosphohydrolase"/>
    <property type="match status" value="1"/>
</dbReference>
<dbReference type="Pfam" id="PF00293">
    <property type="entry name" value="NUDIX"/>
    <property type="match status" value="1"/>
</dbReference>
<accession>A0A644XA04</accession>
<dbReference type="InterPro" id="IPR015797">
    <property type="entry name" value="NUDIX_hydrolase-like_dom_sf"/>
</dbReference>
<reference evidence="8" key="1">
    <citation type="submission" date="2019-08" db="EMBL/GenBank/DDBJ databases">
        <authorList>
            <person name="Kucharzyk K."/>
            <person name="Murdoch R.W."/>
            <person name="Higgins S."/>
            <person name="Loffler F."/>
        </authorList>
    </citation>
    <scope>NUCLEOTIDE SEQUENCE</scope>
</reference>
<gene>
    <name evidence="8" type="primary">nudL_11</name>
    <name evidence="8" type="ORF">SDC9_58995</name>
</gene>
<protein>
    <submittedName>
        <fullName evidence="8">Putative Nudix hydrolase NudL</fullName>
        <ecNumber evidence="8">3.6.1.-</ecNumber>
    </submittedName>
</protein>
<dbReference type="InterPro" id="IPR045121">
    <property type="entry name" value="CoAse"/>
</dbReference>
<keyword evidence="5" id="KW-0460">Magnesium</keyword>
<comment type="caution">
    <text evidence="8">The sequence shown here is derived from an EMBL/GenBank/DDBJ whole genome shotgun (WGS) entry which is preliminary data.</text>
</comment>
<keyword evidence="4 8" id="KW-0378">Hydrolase</keyword>
<dbReference type="EC" id="3.6.1.-" evidence="8"/>
<keyword evidence="3" id="KW-0479">Metal-binding</keyword>
<evidence type="ECO:0000259" key="7">
    <source>
        <dbReference type="PROSITE" id="PS51462"/>
    </source>
</evidence>
<evidence type="ECO:0000256" key="6">
    <source>
        <dbReference type="ARBA" id="ARBA00023211"/>
    </source>
</evidence>
<comment type="cofactor">
    <cofactor evidence="2">
        <name>Mg(2+)</name>
        <dbReference type="ChEBI" id="CHEBI:18420"/>
    </cofactor>
</comment>
<dbReference type="PANTHER" id="PTHR12992">
    <property type="entry name" value="NUDIX HYDROLASE"/>
    <property type="match status" value="1"/>
</dbReference>